<name>A0A2W5VBK9_9CAUL</name>
<dbReference type="Proteomes" id="UP000249393">
    <property type="component" value="Unassembled WGS sequence"/>
</dbReference>
<feature type="domain" description="ABM" evidence="1">
    <location>
        <begin position="4"/>
        <end position="96"/>
    </location>
</feature>
<dbReference type="EMBL" id="QFQZ01000005">
    <property type="protein sequence ID" value="PZR36662.1"/>
    <property type="molecule type" value="Genomic_DNA"/>
</dbReference>
<comment type="caution">
    <text evidence="2">The sequence shown here is derived from an EMBL/GenBank/DDBJ whole genome shotgun (WGS) entry which is preliminary data.</text>
</comment>
<dbReference type="RefSeq" id="WP_184721715.1">
    <property type="nucleotide sequence ID" value="NZ_QFQZ01000005.1"/>
</dbReference>
<evidence type="ECO:0000259" key="1">
    <source>
        <dbReference type="PROSITE" id="PS51725"/>
    </source>
</evidence>
<gene>
    <name evidence="2" type="ORF">DI526_02880</name>
</gene>
<proteinExistence type="predicted"/>
<dbReference type="PROSITE" id="PS51725">
    <property type="entry name" value="ABM"/>
    <property type="match status" value="1"/>
</dbReference>
<dbReference type="Pfam" id="PF03992">
    <property type="entry name" value="ABM"/>
    <property type="match status" value="1"/>
</dbReference>
<organism evidence="2 3">
    <name type="scientific">Caulobacter segnis</name>
    <dbReference type="NCBI Taxonomy" id="88688"/>
    <lineage>
        <taxon>Bacteria</taxon>
        <taxon>Pseudomonadati</taxon>
        <taxon>Pseudomonadota</taxon>
        <taxon>Alphaproteobacteria</taxon>
        <taxon>Caulobacterales</taxon>
        <taxon>Caulobacteraceae</taxon>
        <taxon>Caulobacter</taxon>
    </lineage>
</organism>
<evidence type="ECO:0000313" key="2">
    <source>
        <dbReference type="EMBL" id="PZR36662.1"/>
    </source>
</evidence>
<accession>A0A2W5VBK9</accession>
<dbReference type="SUPFAM" id="SSF54909">
    <property type="entry name" value="Dimeric alpha+beta barrel"/>
    <property type="match status" value="1"/>
</dbReference>
<dbReference type="InterPro" id="IPR011008">
    <property type="entry name" value="Dimeric_a/b-barrel"/>
</dbReference>
<dbReference type="InterPro" id="IPR007138">
    <property type="entry name" value="ABM_dom"/>
</dbReference>
<dbReference type="AlphaFoldDB" id="A0A2W5VBK9"/>
<reference evidence="2 3" key="1">
    <citation type="submission" date="2017-08" db="EMBL/GenBank/DDBJ databases">
        <title>Infants hospitalized years apart are colonized by the same room-sourced microbial strains.</title>
        <authorList>
            <person name="Brooks B."/>
            <person name="Olm M.R."/>
            <person name="Firek B.A."/>
            <person name="Baker R."/>
            <person name="Thomas B.C."/>
            <person name="Morowitz M.J."/>
            <person name="Banfield J.F."/>
        </authorList>
    </citation>
    <scope>NUCLEOTIDE SEQUENCE [LARGE SCALE GENOMIC DNA]</scope>
    <source>
        <strain evidence="2">S2_003_000_R2_4</strain>
    </source>
</reference>
<protein>
    <recommendedName>
        <fullName evidence="1">ABM domain-containing protein</fullName>
    </recommendedName>
</protein>
<evidence type="ECO:0000313" key="3">
    <source>
        <dbReference type="Proteomes" id="UP000249393"/>
    </source>
</evidence>
<sequence>MTTVAGVIVFKAKPGLGEEVARRVAAALPAVETERGTLLWLVLRSNADADRIFLVDLFDGEQSLTNHMNGDAASLIFATVPGLLAEDPEMHPSTVVAAKTTR</sequence>
<dbReference type="Gene3D" id="3.30.70.100">
    <property type="match status" value="1"/>
</dbReference>